<evidence type="ECO:0000313" key="1">
    <source>
        <dbReference type="EMBL" id="MDQ0291058.1"/>
    </source>
</evidence>
<dbReference type="EMBL" id="JAUSVL010000001">
    <property type="protein sequence ID" value="MDQ0291058.1"/>
    <property type="molecule type" value="Genomic_DNA"/>
</dbReference>
<accession>A0AAE4AQG0</accession>
<keyword evidence="2" id="KW-1185">Reference proteome</keyword>
<protein>
    <submittedName>
        <fullName evidence="1">ATP-dependent exoDNAse (Exonuclease V) beta subunit</fullName>
    </submittedName>
</protein>
<comment type="caution">
    <text evidence="1">The sequence shown here is derived from an EMBL/GenBank/DDBJ whole genome shotgun (WGS) entry which is preliminary data.</text>
</comment>
<dbReference type="Gene3D" id="3.90.320.10">
    <property type="match status" value="1"/>
</dbReference>
<dbReference type="InterPro" id="IPR011335">
    <property type="entry name" value="Restrct_endonuc-II-like"/>
</dbReference>
<dbReference type="InterPro" id="IPR011604">
    <property type="entry name" value="PDDEXK-like_dom_sf"/>
</dbReference>
<dbReference type="AlphaFoldDB" id="A0AAE4AQG0"/>
<evidence type="ECO:0000313" key="2">
    <source>
        <dbReference type="Proteomes" id="UP001238163"/>
    </source>
</evidence>
<dbReference type="RefSeq" id="WP_307263297.1">
    <property type="nucleotide sequence ID" value="NZ_JAUSVL010000001.1"/>
</dbReference>
<dbReference type="Proteomes" id="UP001238163">
    <property type="component" value="Unassembled WGS sequence"/>
</dbReference>
<reference evidence="1" key="1">
    <citation type="submission" date="2023-07" db="EMBL/GenBank/DDBJ databases">
        <title>Genomic Encyclopedia of Type Strains, Phase IV (KMG-IV): sequencing the most valuable type-strain genomes for metagenomic binning, comparative biology and taxonomic classification.</title>
        <authorList>
            <person name="Goeker M."/>
        </authorList>
    </citation>
    <scope>NUCLEOTIDE SEQUENCE</scope>
    <source>
        <strain evidence="1">DSM 24202</strain>
    </source>
</reference>
<dbReference type="SUPFAM" id="SSF52980">
    <property type="entry name" value="Restriction endonuclease-like"/>
    <property type="match status" value="1"/>
</dbReference>
<name>A0AAE4AQG0_9BACT</name>
<proteinExistence type="predicted"/>
<organism evidence="1 2">
    <name type="scientific">Oligosphaera ethanolica</name>
    <dbReference type="NCBI Taxonomy" id="760260"/>
    <lineage>
        <taxon>Bacteria</taxon>
        <taxon>Pseudomonadati</taxon>
        <taxon>Lentisphaerota</taxon>
        <taxon>Oligosphaeria</taxon>
        <taxon>Oligosphaerales</taxon>
        <taxon>Oligosphaeraceae</taxon>
        <taxon>Oligosphaera</taxon>
    </lineage>
</organism>
<sequence>MKKAKHPQLDTDVELLFNEETHEYRMSAGYDWQFSDPLPSVTQFVGHYLPKFDAEAMAGKTAAKHGVSKEAVLAEWEAKRDASCILGTRVHENQEALMNASGPPHRPVDEREHAIMQSGWLAFQDILAHGWEPYAAEKMVFSGFLRLAGTVDAMFIRGREVMVCDWKTNEKIQQRNAYGTKCLDPIAHLDDCEFVKYALQLNLYERILKRDAYIPGHMSTRMNIIHLRPDGHQVIPVPRLLEAEVLLADYLAADWTREPPPF</sequence>
<gene>
    <name evidence="1" type="ORF">J3R75_003165</name>
</gene>